<dbReference type="OrthoDB" id="1112758at2"/>
<keyword evidence="1" id="KW-0472">Membrane</keyword>
<keyword evidence="1" id="KW-0812">Transmembrane</keyword>
<comment type="caution">
    <text evidence="2">The sequence shown here is derived from an EMBL/GenBank/DDBJ whole genome shotgun (WGS) entry which is preliminary data.</text>
</comment>
<dbReference type="Pfam" id="PF13715">
    <property type="entry name" value="CarbopepD_reg_2"/>
    <property type="match status" value="1"/>
</dbReference>
<dbReference type="Gene3D" id="2.60.40.1120">
    <property type="entry name" value="Carboxypeptidase-like, regulatory domain"/>
    <property type="match status" value="1"/>
</dbReference>
<keyword evidence="3" id="KW-1185">Reference proteome</keyword>
<dbReference type="RefSeq" id="WP_136839096.1">
    <property type="nucleotide sequence ID" value="NZ_SWBR01000001.1"/>
</dbReference>
<dbReference type="InterPro" id="IPR008969">
    <property type="entry name" value="CarboxyPept-like_regulatory"/>
</dbReference>
<reference evidence="2 3" key="1">
    <citation type="submission" date="2019-04" db="EMBL/GenBank/DDBJ databases">
        <title>Pedobacter sp. RP-3-22 sp. nov., isolated from Arctic soil.</title>
        <authorList>
            <person name="Dahal R.H."/>
            <person name="Kim D.-U."/>
        </authorList>
    </citation>
    <scope>NUCLEOTIDE SEQUENCE [LARGE SCALE GENOMIC DNA]</scope>
    <source>
        <strain evidence="2 3">RP-3-22</strain>
    </source>
</reference>
<dbReference type="EMBL" id="SWBR01000001">
    <property type="protein sequence ID" value="TKC12972.1"/>
    <property type="molecule type" value="Genomic_DNA"/>
</dbReference>
<evidence type="ECO:0000313" key="3">
    <source>
        <dbReference type="Proteomes" id="UP000309488"/>
    </source>
</evidence>
<accession>A0A4V5P0A4</accession>
<feature type="transmembrane region" description="Helical" evidence="1">
    <location>
        <begin position="87"/>
        <end position="106"/>
    </location>
</feature>
<organism evidence="2 3">
    <name type="scientific">Pedobacter polaris</name>
    <dbReference type="NCBI Taxonomy" id="2571273"/>
    <lineage>
        <taxon>Bacteria</taxon>
        <taxon>Pseudomonadati</taxon>
        <taxon>Bacteroidota</taxon>
        <taxon>Sphingobacteriia</taxon>
        <taxon>Sphingobacteriales</taxon>
        <taxon>Sphingobacteriaceae</taxon>
        <taxon>Pedobacter</taxon>
    </lineage>
</organism>
<sequence>MKRTVSYNEWLDIDVLEDYLDGKLDAKAMHQVEKLSLEDPFVAQALEGLSKSPRRNQSLSLLQKQLQERITLKPVEKKIWAITSQRLSIAAAAAVLFIAVSILFWMKGNKRQEMLASNEPKKVDVKIAPQVATNKQEAQPIIEDKVSVDKPLVPKTTIKDGVDKVKVIKEAPIVVTNEKAVVISPPATAVVTREKVVAEEMQNVALLKGKQQSESKAAVMALPSKAEGITPSYFTGKVISKENGLPIPGAIVRVSGVDRGTATDRNGEFKIASDSTQNQKLTIGYIGYATAEVGAKSNQPINILLENDNKSLKEVSINPASKVGATPLGGWDNYQTYLKANNKLAKNTVDKQEVELDFQVRKDGSVTAIKIIKSAGKENDKEAIRLLKDGPKWIFISNEKNLGQLKIKF</sequence>
<proteinExistence type="predicted"/>
<gene>
    <name evidence="2" type="ORF">FA048_04970</name>
</gene>
<dbReference type="SUPFAM" id="SSF49464">
    <property type="entry name" value="Carboxypeptidase regulatory domain-like"/>
    <property type="match status" value="1"/>
</dbReference>
<dbReference type="AlphaFoldDB" id="A0A4V5P0A4"/>
<name>A0A4V5P0A4_9SPHI</name>
<evidence type="ECO:0008006" key="4">
    <source>
        <dbReference type="Google" id="ProtNLM"/>
    </source>
</evidence>
<evidence type="ECO:0000313" key="2">
    <source>
        <dbReference type="EMBL" id="TKC12972.1"/>
    </source>
</evidence>
<dbReference type="Proteomes" id="UP000309488">
    <property type="component" value="Unassembled WGS sequence"/>
</dbReference>
<evidence type="ECO:0000256" key="1">
    <source>
        <dbReference type="SAM" id="Phobius"/>
    </source>
</evidence>
<keyword evidence="1" id="KW-1133">Transmembrane helix</keyword>
<protein>
    <recommendedName>
        <fullName evidence="4">Carboxypeptidase-like regulatory domain-containing protein</fullName>
    </recommendedName>
</protein>